<proteinExistence type="predicted"/>
<name>A0A0E0PGQ3_ORYRU</name>
<evidence type="ECO:0000256" key="1">
    <source>
        <dbReference type="SAM" id="MobiDB-lite"/>
    </source>
</evidence>
<organism evidence="2 3">
    <name type="scientific">Oryza rufipogon</name>
    <name type="common">Brownbeard rice</name>
    <name type="synonym">Asian wild rice</name>
    <dbReference type="NCBI Taxonomy" id="4529"/>
    <lineage>
        <taxon>Eukaryota</taxon>
        <taxon>Viridiplantae</taxon>
        <taxon>Streptophyta</taxon>
        <taxon>Embryophyta</taxon>
        <taxon>Tracheophyta</taxon>
        <taxon>Spermatophyta</taxon>
        <taxon>Magnoliopsida</taxon>
        <taxon>Liliopsida</taxon>
        <taxon>Poales</taxon>
        <taxon>Poaceae</taxon>
        <taxon>BOP clade</taxon>
        <taxon>Oryzoideae</taxon>
        <taxon>Oryzeae</taxon>
        <taxon>Oryzinae</taxon>
        <taxon>Oryza</taxon>
    </lineage>
</organism>
<dbReference type="HOGENOM" id="CLU_2201325_0_0_1"/>
<feature type="compositionally biased region" description="Basic and acidic residues" evidence="1">
    <location>
        <begin position="21"/>
        <end position="31"/>
    </location>
</feature>
<reference evidence="2" key="2">
    <citation type="submission" date="2015-06" db="UniProtKB">
        <authorList>
            <consortium name="EnsemblPlants"/>
        </authorList>
    </citation>
    <scope>IDENTIFICATION</scope>
</reference>
<dbReference type="AlphaFoldDB" id="A0A0E0PGQ3"/>
<dbReference type="Gramene" id="ORUFI05G01220.1">
    <property type="protein sequence ID" value="ORUFI05G01220.1"/>
    <property type="gene ID" value="ORUFI05G01220"/>
</dbReference>
<sequence>MYVTKLRQLDLNLNLEKNRKCESQAGEERQKNKCSRSAHRPASSTQLVGAFPTEGLIPEDHVVAMVPLDPEAEEVEHLEKSEEIQRRTLLGTQLLKRVVGEVYNSKQK</sequence>
<evidence type="ECO:0000313" key="2">
    <source>
        <dbReference type="EnsemblPlants" id="ORUFI05G01220.1"/>
    </source>
</evidence>
<accession>A0A0E0PGQ3</accession>
<dbReference type="Proteomes" id="UP000008022">
    <property type="component" value="Unassembled WGS sequence"/>
</dbReference>
<reference evidence="3" key="1">
    <citation type="submission" date="2013-06" db="EMBL/GenBank/DDBJ databases">
        <authorList>
            <person name="Zhao Q."/>
        </authorList>
    </citation>
    <scope>NUCLEOTIDE SEQUENCE</scope>
    <source>
        <strain evidence="3">cv. W1943</strain>
    </source>
</reference>
<protein>
    <submittedName>
        <fullName evidence="2">Uncharacterized protein</fullName>
    </submittedName>
</protein>
<feature type="region of interest" description="Disordered" evidence="1">
    <location>
        <begin position="21"/>
        <end position="45"/>
    </location>
</feature>
<evidence type="ECO:0000313" key="3">
    <source>
        <dbReference type="Proteomes" id="UP000008022"/>
    </source>
</evidence>
<keyword evidence="3" id="KW-1185">Reference proteome</keyword>
<dbReference type="EnsemblPlants" id="ORUFI05G01220.1">
    <property type="protein sequence ID" value="ORUFI05G01220.1"/>
    <property type="gene ID" value="ORUFI05G01220"/>
</dbReference>